<dbReference type="GO" id="GO:0004222">
    <property type="term" value="F:metalloendopeptidase activity"/>
    <property type="evidence" value="ECO:0007669"/>
    <property type="project" value="InterPro"/>
</dbReference>
<evidence type="ECO:0000256" key="2">
    <source>
        <dbReference type="ARBA" id="ARBA00022517"/>
    </source>
</evidence>
<evidence type="ECO:0000256" key="1">
    <source>
        <dbReference type="ARBA" id="ARBA00010875"/>
    </source>
</evidence>
<dbReference type="EMBL" id="QWEZ01000001">
    <property type="protein sequence ID" value="RRJ83580.1"/>
    <property type="molecule type" value="Genomic_DNA"/>
</dbReference>
<comment type="cofactor">
    <cofactor evidence="8">
        <name>Zn(2+)</name>
        <dbReference type="ChEBI" id="CHEBI:29105"/>
    </cofactor>
    <text evidence="8">Binds 1 zinc ion.</text>
</comment>
<organism evidence="9 10">
    <name type="scientific">Aestuariirhabdus litorea</name>
    <dbReference type="NCBI Taxonomy" id="2528527"/>
    <lineage>
        <taxon>Bacteria</taxon>
        <taxon>Pseudomonadati</taxon>
        <taxon>Pseudomonadota</taxon>
        <taxon>Gammaproteobacteria</taxon>
        <taxon>Oceanospirillales</taxon>
        <taxon>Aestuariirhabdaceae</taxon>
        <taxon>Aestuariirhabdus</taxon>
    </lineage>
</organism>
<dbReference type="Proteomes" id="UP000280792">
    <property type="component" value="Unassembled WGS sequence"/>
</dbReference>
<feature type="binding site" evidence="8">
    <location>
        <position position="121"/>
    </location>
    <ligand>
        <name>Zn(2+)</name>
        <dbReference type="ChEBI" id="CHEBI:29105"/>
        <note>catalytic</note>
    </ligand>
</feature>
<dbReference type="PROSITE" id="PS01306">
    <property type="entry name" value="UPF0054"/>
    <property type="match status" value="1"/>
</dbReference>
<keyword evidence="6 8" id="KW-0378">Hydrolase</keyword>
<keyword evidence="7 8" id="KW-0862">Zinc</keyword>
<evidence type="ECO:0000256" key="5">
    <source>
        <dbReference type="ARBA" id="ARBA00022759"/>
    </source>
</evidence>
<dbReference type="GO" id="GO:0004521">
    <property type="term" value="F:RNA endonuclease activity"/>
    <property type="evidence" value="ECO:0007669"/>
    <property type="project" value="UniProtKB-UniRule"/>
</dbReference>
<keyword evidence="4 8" id="KW-0479">Metal-binding</keyword>
<evidence type="ECO:0000256" key="7">
    <source>
        <dbReference type="ARBA" id="ARBA00022833"/>
    </source>
</evidence>
<keyword evidence="10" id="KW-1185">Reference proteome</keyword>
<dbReference type="PANTHER" id="PTHR46986">
    <property type="entry name" value="ENDORIBONUCLEASE YBEY, CHLOROPLASTIC"/>
    <property type="match status" value="1"/>
</dbReference>
<dbReference type="InterPro" id="IPR020549">
    <property type="entry name" value="YbeY_CS"/>
</dbReference>
<gene>
    <name evidence="8 9" type="primary">ybeY</name>
    <name evidence="9" type="ORF">D0544_00185</name>
</gene>
<name>A0A3P3VLS8_9GAMM</name>
<dbReference type="Pfam" id="PF02130">
    <property type="entry name" value="YbeY"/>
    <property type="match status" value="1"/>
</dbReference>
<comment type="caution">
    <text evidence="9">The sequence shown here is derived from an EMBL/GenBank/DDBJ whole genome shotgun (WGS) entry which is preliminary data.</text>
</comment>
<dbReference type="EC" id="3.1.-.-" evidence="8"/>
<protein>
    <recommendedName>
        <fullName evidence="8">Endoribonuclease YbeY</fullName>
        <ecNumber evidence="8">3.1.-.-</ecNumber>
    </recommendedName>
</protein>
<proteinExistence type="inferred from homology"/>
<dbReference type="SUPFAM" id="SSF55486">
    <property type="entry name" value="Metalloproteases ('zincins'), catalytic domain"/>
    <property type="match status" value="1"/>
</dbReference>
<dbReference type="Gene3D" id="3.40.390.30">
    <property type="entry name" value="Metalloproteases ('zincins'), catalytic domain"/>
    <property type="match status" value="1"/>
</dbReference>
<dbReference type="HAMAP" id="MF_00009">
    <property type="entry name" value="Endoribonucl_YbeY"/>
    <property type="match status" value="1"/>
</dbReference>
<sequence length="152" mass="17051">MSLELDLQVACDNETPSQETLHHWAEVALAGRRTEAELSVRLVDEAESADLNQQYRGKQGPTNVLSFPAEFPAGIPLPLLGDLVICAPVVEREAREQHKALEAHWAHMIIHGTLHLLGFDHIDDQEAQEMETLETELMMQLGFQDPYQADDD</sequence>
<evidence type="ECO:0000256" key="8">
    <source>
        <dbReference type="HAMAP-Rule" id="MF_00009"/>
    </source>
</evidence>
<reference evidence="9 10" key="2">
    <citation type="submission" date="2018-12" db="EMBL/GenBank/DDBJ databases">
        <title>Simiduia agarivorans gen. nov., sp. nov., a marine, agarolytic bacterium isolated from shallow coastal water from Keelung, Taiwan.</title>
        <authorList>
            <person name="Shieh W.Y."/>
        </authorList>
    </citation>
    <scope>NUCLEOTIDE SEQUENCE [LARGE SCALE GENOMIC DNA]</scope>
    <source>
        <strain evidence="9 10">GTF-13</strain>
    </source>
</reference>
<evidence type="ECO:0000256" key="4">
    <source>
        <dbReference type="ARBA" id="ARBA00022723"/>
    </source>
</evidence>
<dbReference type="GO" id="GO:0005737">
    <property type="term" value="C:cytoplasm"/>
    <property type="evidence" value="ECO:0007669"/>
    <property type="project" value="UniProtKB-SubCell"/>
</dbReference>
<keyword evidence="8" id="KW-0963">Cytoplasm</keyword>
<evidence type="ECO:0000256" key="6">
    <source>
        <dbReference type="ARBA" id="ARBA00022801"/>
    </source>
</evidence>
<reference evidence="9 10" key="1">
    <citation type="submission" date="2018-08" db="EMBL/GenBank/DDBJ databases">
        <authorList>
            <person name="Khan S.A."/>
        </authorList>
    </citation>
    <scope>NUCLEOTIDE SEQUENCE [LARGE SCALE GENOMIC DNA]</scope>
    <source>
        <strain evidence="9 10">GTF-13</strain>
    </source>
</reference>
<keyword evidence="8" id="KW-0698">rRNA processing</keyword>
<dbReference type="GO" id="GO:0008270">
    <property type="term" value="F:zinc ion binding"/>
    <property type="evidence" value="ECO:0007669"/>
    <property type="project" value="UniProtKB-UniRule"/>
</dbReference>
<dbReference type="RefSeq" id="WP_125013680.1">
    <property type="nucleotide sequence ID" value="NZ_QWEZ01000001.1"/>
</dbReference>
<dbReference type="AlphaFoldDB" id="A0A3P3VLS8"/>
<keyword evidence="3 8" id="KW-0540">Nuclease</keyword>
<dbReference type="InterPro" id="IPR002036">
    <property type="entry name" value="YbeY"/>
</dbReference>
<evidence type="ECO:0000313" key="10">
    <source>
        <dbReference type="Proteomes" id="UP000280792"/>
    </source>
</evidence>
<dbReference type="PANTHER" id="PTHR46986:SF1">
    <property type="entry name" value="ENDORIBONUCLEASE YBEY, CHLOROPLASTIC"/>
    <property type="match status" value="1"/>
</dbReference>
<evidence type="ECO:0000313" key="9">
    <source>
        <dbReference type="EMBL" id="RRJ83580.1"/>
    </source>
</evidence>
<keyword evidence="5 8" id="KW-0255">Endonuclease</keyword>
<keyword evidence="2 8" id="KW-0690">Ribosome biogenesis</keyword>
<accession>A0A3P3VLS8</accession>
<dbReference type="InterPro" id="IPR023091">
    <property type="entry name" value="MetalPrtase_cat_dom_sf_prd"/>
</dbReference>
<feature type="binding site" evidence="8">
    <location>
        <position position="115"/>
    </location>
    <ligand>
        <name>Zn(2+)</name>
        <dbReference type="ChEBI" id="CHEBI:29105"/>
        <note>catalytic</note>
    </ligand>
</feature>
<evidence type="ECO:0000256" key="3">
    <source>
        <dbReference type="ARBA" id="ARBA00022722"/>
    </source>
</evidence>
<dbReference type="GO" id="GO:0006364">
    <property type="term" value="P:rRNA processing"/>
    <property type="evidence" value="ECO:0007669"/>
    <property type="project" value="UniProtKB-UniRule"/>
</dbReference>
<feature type="binding site" evidence="8">
    <location>
        <position position="111"/>
    </location>
    <ligand>
        <name>Zn(2+)</name>
        <dbReference type="ChEBI" id="CHEBI:29105"/>
        <note>catalytic</note>
    </ligand>
</feature>
<comment type="function">
    <text evidence="8">Single strand-specific metallo-endoribonuclease involved in late-stage 70S ribosome quality control and in maturation of the 3' terminus of the 16S rRNA.</text>
</comment>
<dbReference type="NCBIfam" id="TIGR00043">
    <property type="entry name" value="rRNA maturation RNase YbeY"/>
    <property type="match status" value="1"/>
</dbReference>
<comment type="similarity">
    <text evidence="1 8">Belongs to the endoribonuclease YbeY family.</text>
</comment>
<comment type="subcellular location">
    <subcellularLocation>
        <location evidence="8">Cytoplasm</location>
    </subcellularLocation>
</comment>